<keyword evidence="4" id="KW-1003">Cell membrane</keyword>
<dbReference type="InterPro" id="IPR011642">
    <property type="entry name" value="Gate_dom"/>
</dbReference>
<dbReference type="EMBL" id="AP025739">
    <property type="protein sequence ID" value="BDI33235.1"/>
    <property type="molecule type" value="Genomic_DNA"/>
</dbReference>
<dbReference type="OrthoDB" id="9809127at2"/>
<dbReference type="InterPro" id="IPR050860">
    <property type="entry name" value="FeoB_GTPase"/>
</dbReference>
<keyword evidence="12 13" id="KW-0472">Membrane</keyword>
<dbReference type="InterPro" id="IPR027417">
    <property type="entry name" value="P-loop_NTPase"/>
</dbReference>
<keyword evidence="15" id="KW-1185">Reference proteome</keyword>
<keyword evidence="5 13" id="KW-0410">Iron transport</keyword>
<evidence type="ECO:0000256" key="8">
    <source>
        <dbReference type="ARBA" id="ARBA00022989"/>
    </source>
</evidence>
<dbReference type="Gene3D" id="3.40.50.300">
    <property type="entry name" value="P-loop containing nucleotide triphosphate hydrolases"/>
    <property type="match status" value="1"/>
</dbReference>
<evidence type="ECO:0000256" key="3">
    <source>
        <dbReference type="ARBA" id="ARBA00022448"/>
    </source>
</evidence>
<feature type="transmembrane region" description="Helical" evidence="13">
    <location>
        <begin position="474"/>
        <end position="502"/>
    </location>
</feature>
<dbReference type="Pfam" id="PF07670">
    <property type="entry name" value="Gate"/>
    <property type="match status" value="2"/>
</dbReference>
<keyword evidence="9 13" id="KW-0408">Iron</keyword>
<dbReference type="PROSITE" id="PS51711">
    <property type="entry name" value="G_FEOB"/>
    <property type="match status" value="1"/>
</dbReference>
<sequence>MSTSPLPAAGSVSDGAAAAPLYALVGNPNCGKTTVFNALTGLRQKVGNYPGVTVEKKEGRVRLPDGGSAALIDLPGLYSLTPRSPDEAIARDVLLGHQSDVAQPNGVIHVLDAANIERNLYLTSQLLELGLPMVVVLTMTDVAARMQHEIDPAVLGKLFGVPIVTVLASEKLGLDALREAIAHLRETPAPAQRIWTLPKPVEDEIDELSLMLQHDAGLGARQSAVEAVSLLMQDKPRPEEIGRWPKSVLDHVQADKANLLAQGVDFSSTLIESRYEWVRKICAQAVKKPGKAVANLTDKLDKILTHKFWGYVIFFGVMSLVFQAIFSWAAVPMDWIAQGVAALSSFITAHMPAGPLQDLIVNGVIAGVGTTVTFLPQILLLFFFIALLEDTGYMARAAFLMDKIMSKVGLHGKSFIPLLSSFACAIPGIMATRTIDDRKSRLVTILVAPLMSCSARIPVYTLMIAAFIPNKRVLGIFTLPGLTMIAMYFLGMVAAFGMAWLFKKTLLRGPSPVFFLEMPPYHKPSARTVIMTMLERAYLFLRRAGTVILTVSIVLWFLTSYPQAAPNTPPQQQMAQSYAGRAGHVIEPLIRPLGFDWRIGVSLVSSFVAREVFVSSMGTIYSVGDKNSDVEQISGSLEKKLRADPYFTPLIAVCVMVFYVLAMQCMSTIAVVKRETNGWTWPLFMTGYMTALAWVTTFIVFQVGMALHWGLR</sequence>
<dbReference type="Pfam" id="PF02421">
    <property type="entry name" value="FeoB_N"/>
    <property type="match status" value="1"/>
</dbReference>
<feature type="transmembrane region" description="Helical" evidence="13">
    <location>
        <begin position="442"/>
        <end position="468"/>
    </location>
</feature>
<evidence type="ECO:0000313" key="14">
    <source>
        <dbReference type="EMBL" id="BDI33235.1"/>
    </source>
</evidence>
<feature type="transmembrane region" description="Helical" evidence="13">
    <location>
        <begin position="408"/>
        <end position="430"/>
    </location>
</feature>
<comment type="function">
    <text evidence="1 13">Probable transporter of a GTP-driven Fe(2+) uptake system.</text>
</comment>
<dbReference type="PANTHER" id="PTHR43185:SF1">
    <property type="entry name" value="FE(2+) TRANSPORTER FEOB"/>
    <property type="match status" value="1"/>
</dbReference>
<dbReference type="NCBIfam" id="TIGR00437">
    <property type="entry name" value="feoB"/>
    <property type="match status" value="1"/>
</dbReference>
<evidence type="ECO:0000256" key="9">
    <source>
        <dbReference type="ARBA" id="ARBA00023004"/>
    </source>
</evidence>
<evidence type="ECO:0000256" key="11">
    <source>
        <dbReference type="ARBA" id="ARBA00023134"/>
    </source>
</evidence>
<dbReference type="GO" id="GO:0005525">
    <property type="term" value="F:GTP binding"/>
    <property type="evidence" value="ECO:0007669"/>
    <property type="project" value="UniProtKB-KW"/>
</dbReference>
<keyword evidence="11 13" id="KW-0342">GTP-binding</keyword>
<gene>
    <name evidence="14" type="primary">feoB</name>
    <name evidence="14" type="ORF">CCAX7_52860</name>
</gene>
<keyword evidence="10" id="KW-0406">Ion transport</keyword>
<feature type="transmembrane region" description="Helical" evidence="13">
    <location>
        <begin position="360"/>
        <end position="388"/>
    </location>
</feature>
<evidence type="ECO:0000313" key="15">
    <source>
        <dbReference type="Proteomes" id="UP000287394"/>
    </source>
</evidence>
<keyword evidence="3 13" id="KW-0813">Transport</keyword>
<evidence type="ECO:0000256" key="10">
    <source>
        <dbReference type="ARBA" id="ARBA00023065"/>
    </source>
</evidence>
<evidence type="ECO:0000256" key="2">
    <source>
        <dbReference type="ARBA" id="ARBA00004651"/>
    </source>
</evidence>
<comment type="similarity">
    <text evidence="13">Belongs to the TRAFAC class TrmE-Era-EngA-EngB-Septin-like GTPase superfamily. FeoB GTPase (TC 9.A.8) family.</text>
</comment>
<dbReference type="GO" id="GO:0005886">
    <property type="term" value="C:plasma membrane"/>
    <property type="evidence" value="ECO:0007669"/>
    <property type="project" value="UniProtKB-SubCell"/>
</dbReference>
<dbReference type="AlphaFoldDB" id="A0A402CNN2"/>
<keyword evidence="6 13" id="KW-0812">Transmembrane</keyword>
<evidence type="ECO:0000256" key="6">
    <source>
        <dbReference type="ARBA" id="ARBA00022692"/>
    </source>
</evidence>
<dbReference type="InterPro" id="IPR030389">
    <property type="entry name" value="G_FEOB_dom"/>
</dbReference>
<dbReference type="Proteomes" id="UP000287394">
    <property type="component" value="Chromosome"/>
</dbReference>
<dbReference type="PRINTS" id="PR00326">
    <property type="entry name" value="GTP1OBG"/>
</dbReference>
<organism evidence="14 15">
    <name type="scientific">Capsulimonas corticalis</name>
    <dbReference type="NCBI Taxonomy" id="2219043"/>
    <lineage>
        <taxon>Bacteria</taxon>
        <taxon>Bacillati</taxon>
        <taxon>Armatimonadota</taxon>
        <taxon>Armatimonadia</taxon>
        <taxon>Capsulimonadales</taxon>
        <taxon>Capsulimonadaceae</taxon>
        <taxon>Capsulimonas</taxon>
    </lineage>
</organism>
<evidence type="ECO:0000256" key="4">
    <source>
        <dbReference type="ARBA" id="ARBA00022475"/>
    </source>
</evidence>
<comment type="subcellular location">
    <subcellularLocation>
        <location evidence="13">Cell inner membrane</location>
        <topology evidence="13">Multi-pass membrane protein</topology>
    </subcellularLocation>
    <subcellularLocation>
        <location evidence="2">Cell membrane</location>
        <topology evidence="2">Multi-pass membrane protein</topology>
    </subcellularLocation>
</comment>
<dbReference type="InterPro" id="IPR003373">
    <property type="entry name" value="Fe2_transport_prot-B"/>
</dbReference>
<feature type="transmembrane region" description="Helical" evidence="13">
    <location>
        <begin position="645"/>
        <end position="671"/>
    </location>
</feature>
<reference evidence="14 15" key="1">
    <citation type="journal article" date="2019" name="Int. J. Syst. Evol. Microbiol.">
        <title>Capsulimonas corticalis gen. nov., sp. nov., an aerobic capsulated bacterium, of a novel bacterial order, Capsulimonadales ord. nov., of the class Armatimonadia of the phylum Armatimonadetes.</title>
        <authorList>
            <person name="Li J."/>
            <person name="Kudo C."/>
            <person name="Tonouchi A."/>
        </authorList>
    </citation>
    <scope>NUCLEOTIDE SEQUENCE [LARGE SCALE GENOMIC DNA]</scope>
    <source>
        <strain evidence="14 15">AX-7</strain>
    </source>
</reference>
<dbReference type="KEGG" id="ccot:CCAX7_52860"/>
<evidence type="ECO:0000256" key="12">
    <source>
        <dbReference type="ARBA" id="ARBA00023136"/>
    </source>
</evidence>
<evidence type="ECO:0000256" key="7">
    <source>
        <dbReference type="ARBA" id="ARBA00022741"/>
    </source>
</evidence>
<evidence type="ECO:0000256" key="5">
    <source>
        <dbReference type="ARBA" id="ARBA00022496"/>
    </source>
</evidence>
<keyword evidence="8 13" id="KW-1133">Transmembrane helix</keyword>
<dbReference type="InterPro" id="IPR011640">
    <property type="entry name" value="Fe2_transport_prot_B_C"/>
</dbReference>
<dbReference type="Gene3D" id="1.10.287.1770">
    <property type="match status" value="1"/>
</dbReference>
<feature type="transmembrane region" description="Helical" evidence="13">
    <location>
        <begin position="308"/>
        <end position="329"/>
    </location>
</feature>
<dbReference type="CDD" id="cd01879">
    <property type="entry name" value="FeoB"/>
    <property type="match status" value="1"/>
</dbReference>
<keyword evidence="7" id="KW-0547">Nucleotide-binding</keyword>
<evidence type="ECO:0000256" key="1">
    <source>
        <dbReference type="ARBA" id="ARBA00003926"/>
    </source>
</evidence>
<feature type="transmembrane region" description="Helical" evidence="13">
    <location>
        <begin position="540"/>
        <end position="559"/>
    </location>
</feature>
<dbReference type="GO" id="GO:0015093">
    <property type="term" value="F:ferrous iron transmembrane transporter activity"/>
    <property type="evidence" value="ECO:0007669"/>
    <property type="project" value="UniProtKB-UniRule"/>
</dbReference>
<dbReference type="RefSeq" id="WP_119319100.1">
    <property type="nucleotide sequence ID" value="NZ_AP025739.1"/>
</dbReference>
<name>A0A402CNN2_9BACT</name>
<dbReference type="Pfam" id="PF07664">
    <property type="entry name" value="FeoB_C"/>
    <property type="match status" value="1"/>
</dbReference>
<accession>A0A402CNN2</accession>
<feature type="transmembrane region" description="Helical" evidence="13">
    <location>
        <begin position="691"/>
        <end position="711"/>
    </location>
</feature>
<evidence type="ECO:0000256" key="13">
    <source>
        <dbReference type="RuleBase" id="RU362098"/>
    </source>
</evidence>
<protein>
    <recommendedName>
        <fullName evidence="13">Ferrous iron transport protein B</fullName>
    </recommendedName>
</protein>
<dbReference type="SUPFAM" id="SSF52540">
    <property type="entry name" value="P-loop containing nucleoside triphosphate hydrolases"/>
    <property type="match status" value="1"/>
</dbReference>
<proteinExistence type="inferred from homology"/>
<dbReference type="InterPro" id="IPR006073">
    <property type="entry name" value="GTP-bd"/>
</dbReference>
<dbReference type="PANTHER" id="PTHR43185">
    <property type="entry name" value="FERROUS IRON TRANSPORT PROTEIN B"/>
    <property type="match status" value="1"/>
</dbReference>